<protein>
    <submittedName>
        <fullName evidence="5">S-layer homology domain-containing protein</fullName>
    </submittedName>
</protein>
<feature type="region of interest" description="Disordered" evidence="3">
    <location>
        <begin position="3203"/>
        <end position="3263"/>
    </location>
</feature>
<dbReference type="InterPro" id="IPR001119">
    <property type="entry name" value="SLH_dom"/>
</dbReference>
<feature type="compositionally biased region" description="Low complexity" evidence="3">
    <location>
        <begin position="3226"/>
        <end position="3244"/>
    </location>
</feature>
<dbReference type="RefSeq" id="WP_308456018.1">
    <property type="nucleotide sequence ID" value="NZ_JAJEQM010000004.1"/>
</dbReference>
<dbReference type="Proteomes" id="UP001198242">
    <property type="component" value="Unassembled WGS sequence"/>
</dbReference>
<keyword evidence="6" id="KW-1185">Reference proteome</keyword>
<dbReference type="EMBL" id="JAJEQM010000004">
    <property type="protein sequence ID" value="MCC2209987.1"/>
    <property type="molecule type" value="Genomic_DNA"/>
</dbReference>
<dbReference type="InterPro" id="IPR013378">
    <property type="entry name" value="InlB-like_B-rpt"/>
</dbReference>
<dbReference type="NCBIfam" id="TIGR02543">
    <property type="entry name" value="List_Bact_rpt"/>
    <property type="match status" value="1"/>
</dbReference>
<dbReference type="InterPro" id="IPR051465">
    <property type="entry name" value="Cell_Envelope_Struct_Comp"/>
</dbReference>
<sequence length="3443" mass="382082">MKKRNICYRLLTVLLSVAMCLQGGFVVPVFADGDFSYYLQYNEASNGKISEDHPIIIPDEDIDAEYGPQPHDNYQGTGGVVDGPIPDWSSKPYRIIGYTFDGWYTENNGGGTKVDEDTNISSSMLDRFNNITLYGKWSLYNSPDITTGSVAFSSRNVNDEDIPSQINWTDVNGNDLTFDSKVTDYYTYVYANTASVKMDFEQYEPSATTSVAVNGEKVSISSEDISGKGYWYNGEDLESHDIITGKNISTEYMNLDFTSTDKEYNEITVTIIMPNDKSRTYTFHVKRLSTEMRLAYGNTPYGKIMASSQTDDAKTALKSTFDSTYKYRNIAYNPLAWNIYGTDGVEVKKGTSLQENQYINYDKDETAIVVFSGDRFTDPGVTLYDSNGDAIELTQDKTIKRTIQYQTVSSLKYEDWDNTTDKTDVKTLTGADSENIIDISQTQNVKPGIYTITYEYDPNDGTRPLKDERSMIVLPKKGDMNMDNYVNMLDVFMYDKNISDTNISDTLYKYRALDISTSGGNGVVDETDRTNFLNKKMADLYTSLSVDEKVTQKEYNVPTSADSNKTQLYMDFMGTETEPNTSADKTQELQKNDAFWIGYRFDNTANLKTDKLKEITLSVDYDSRYVNPTALNTTALKTQLQKNNPELEVFDITGDTNYKKNYAVDSSTSSYTWNDTGAVKTLVIELCLKDGQTFNLSDGYFIKLPFKVKTVPPEGRNVISTKLGATSLNMQIGDEGYMWDTSGASNSITENLMDKLQYMGDYVPEFVPEDPAKELENAVYGTDKSYTGFEKKGTVDGDIPTGMTYNQSVGTITGTPKKAGVFVFYINGIKYQITVEKAKLTVTADDNTKVYGSANPSFTFKYDETCLKNNDAIATAVKTAPQISCEADTTTDCQDDYPINFVENSGESDNYYFDFVSGKLSITPKEITVSKVKIPSCSINATFPYTFTATCSGDEFTASGIINNDIIKIEYDVTYTDTESTKAVGKNKKVTATNIKVKTDDDYPDGKNYTVKSATLTSSDGEIVADNITEFEVTEECKLEYTYGETLDLKTGNVKITYGSGTVENVTFEEAVEKGLTIKYSNKTTAKTGDHLSVSDTGKWLMLTMDGISSWYKTNNFKINKKDLHIKADNKQRYYGDENSSVTFTYTFTNSDFVYGETSSTFTGFVAPEFSCQATASTEIDKEKGYTESTIELSGGTSDNYNILCENGTLTINKRPLKVEKITGEVPSLISKYYLNSDGSEKTAPYKVPASAEKSTDKNTMNVSGLYNSDEVKVLYNAQYANHTAAENVQVTVDDLKMDDTFGKSYNYTVSSDSITTADGGRVYIQSITGLEIVEQPTTEYVYGTPLNLESGKVKLTFDNEQVINVNFEELKSYDVKLTYTGGEVEPKNNEHLVVKDTGKTITVTPDTFYDVEAVTTDKITVTKHDLHVKADDIYTTYGENISQYASGYGYTYTESDFQYDDADDVENISGYKKPKIVCKEDDGTTNVNQKTLAGTYTLSISGADAENYNILYENGNLVIRQRPLIVQTVNNIPNLTSKEAFESDLVKNIDVKTDIDSSALTFAENRGPLWDDCVHITFDATYTDNSAVGETDVDITNAVLDTSYGDARNYYLQKIETPQKGFAVKSVMTAIEITTDPTQNNDGTSREYKYGDKLDFSGGKFKLTYDNGDVIENVPFNKLAEYDVKAVYTGTDTEVEDGAFATIKSHNGNTITFVPPTDATAEKVVTGEITVKKRPLHVIVNDASYTYGDEPSTYTIDYEKSDLADGETIISALGTLFTPPTVQCKIDDKDADNKTNAGTYEDVITAFGGSADNYEFICEDKGSLTVNKRELKINSINNGIPDLTSSIAYEHNYQLPIKLDGTASNLDMDIVNLVNNDSIDITYKAVYNSLEQTDNATVDIEDVEFANDCDSSKNYTLVTVPTTSSGKIMTRLMSEIIVNSSPDKMEYTYGEWFALKGGSVDIKYNSGYVESDVPFERLADFGIDLTFVKKEDGTETEIGTVKNNTLLTVSKYNGAFIKLTINDPTKATDDLQAAYSSDSLKVNKHQMRVVADDVTLTYGDNAPSEYTFHYTMADLVNGDTLSSERFNEGLSEPTVSCDYVSGQSVCGEYDIIPSGGGNDNYDFVYVNGTVTVNKKQITIDSIDNGVPTLTSEIIYKNNSILPIYIESTAVYTNEQKDMTVSGIINNDEIGITYDTVYTSKDVAETITVKIEDVKFDDSHEKNVCYEIKSYPSEASGGTVLEEQITSVVITSDPVLRDDNGKQIEYTYGDKLNLNRGAVTVEYDSGRIQKNLKFNELTKKTDGKVKLVYTDGTDETPAADNDVLTTAYHNGKSIKLKVDTKATLEEPQTAQLLVNKAVITVTAKDKERFYGDKNPTLEYEYSGFVNSDDEHSENFRNELEEPKISCDTNEKTPVGTYDIELSSASSANYTFKLVPATLTINKRPIDVKKITGGIPALTSKMIYDDPQLVHKIDGVAINTAGQVEFDNLSYGDTVKLDYTVMYTSVIPADNVLVNIYDITIDESYGEGSNYVLRDVPSTTLGGRIYDKQISMVEIIKQPKLEYTYGETLDLSEKGVRITYDNGLVVYDVAYDELGGYGVDVTLTDSEGVEKEAIDGDKLTVTKHNGAYLTLIPQTELSNVLSVKSQEMKINKKPINVNINDVTAIYGDNPTVDFSFTYNDSDFAYGETQDSAEFKDNLTEPVFVCKERDGSTDINSKSDVGRYTITMTGAQSDNYRFVYNNGTLVIQKRKLVVKDITDGIPVLTSDIIFDNQGQIHKLDGKADNDILSLENLVNNDKVCVLYKAVYKTEQPTTKCDVDIEYVSMDDSYGKSYNYEIDETESVKNVSGGRINNRELTTVEIVSQPKTEYVYGEKLDLSNAKARITYDSGYVEDNVPFTELGEYGVTIGYPNDDGTITAAKDGDVLTVPDHNGKCIELLAQSTHKVPTVQTDNLTVEKRVLEYGECIVNPIVYDGKTLQTTGTIAFSNVQNNDKVTATGEFSFEDFNAGKDKTVNILNVKLDKPFDDNYELSSDNVLSKGNIEKATLTVLLKEDDISISDESNILTVTAPEMTQFEIDGGAKYQYSIDGGKTWKDENSFENLELGQECSVCIRFAETDNFNQSEISIPISKKAFANKITLVSIDDMTVLKSFYTNVVTVEKEADFRNLIGDIGVTYYACYKNDKGSESIKYPLTFDGDVTIYTTLKKKSSHGKGNNNSSNSTPTPTVAPTILPTEEPIETESPSETLKPTQKPQSDTNEPYMSGYDGKINPDGYMTRAEAATIMVNLSGGLEKESINIFKDVADGTWYKNYIAAASEKGYISGFEDGTFKPEEPVTREQFVAMILRYTKTSTEKGEAFSDVEINRWSAGFVYTAVKLGIILGYQDGTFKPENPITRAEAARIVNVATGRIPDKAVIDGMICPYSDLSKSHWAYYELMYASTYVQKD</sequence>
<feature type="domain" description="SLH" evidence="4">
    <location>
        <begin position="3356"/>
        <end position="3414"/>
    </location>
</feature>
<dbReference type="PANTHER" id="PTHR43308">
    <property type="entry name" value="OUTER MEMBRANE PROTEIN ALPHA-RELATED"/>
    <property type="match status" value="1"/>
</dbReference>
<gene>
    <name evidence="5" type="ORF">LKE05_04140</name>
</gene>
<evidence type="ECO:0000313" key="5">
    <source>
        <dbReference type="EMBL" id="MCC2209987.1"/>
    </source>
</evidence>
<comment type="subcellular location">
    <subcellularLocation>
        <location evidence="1">Cell envelope</location>
    </subcellularLocation>
</comment>
<dbReference type="Gene3D" id="3.30.160.710">
    <property type="match status" value="2"/>
</dbReference>
<feature type="domain" description="SLH" evidence="4">
    <location>
        <begin position="3292"/>
        <end position="3355"/>
    </location>
</feature>
<dbReference type="Gene3D" id="2.60.40.4270">
    <property type="entry name" value="Listeria-Bacteroides repeat domain"/>
    <property type="match status" value="1"/>
</dbReference>
<dbReference type="InterPro" id="IPR042229">
    <property type="entry name" value="Listeria/Bacterioides_rpt_sf"/>
</dbReference>
<evidence type="ECO:0000256" key="1">
    <source>
        <dbReference type="ARBA" id="ARBA00004196"/>
    </source>
</evidence>
<dbReference type="PANTHER" id="PTHR43308:SF5">
    <property type="entry name" value="S-LAYER PROTEIN _ PEPTIDOGLYCAN ENDO-BETA-N-ACETYLGLUCOSAMINIDASE"/>
    <property type="match status" value="1"/>
</dbReference>
<accession>A0AAE3DXV3</accession>
<dbReference type="InterPro" id="IPR041248">
    <property type="entry name" value="YDG"/>
</dbReference>
<dbReference type="Pfam" id="PF00395">
    <property type="entry name" value="SLH"/>
    <property type="match status" value="3"/>
</dbReference>
<proteinExistence type="predicted"/>
<dbReference type="InterPro" id="IPR041286">
    <property type="entry name" value="MBG_2"/>
</dbReference>
<feature type="compositionally biased region" description="Low complexity" evidence="3">
    <location>
        <begin position="3209"/>
        <end position="3218"/>
    </location>
</feature>
<dbReference type="Pfam" id="PF18657">
    <property type="entry name" value="YDG"/>
    <property type="match status" value="1"/>
</dbReference>
<comment type="caution">
    <text evidence="5">The sequence shown here is derived from an EMBL/GenBank/DDBJ whole genome shotgun (WGS) entry which is preliminary data.</text>
</comment>
<keyword evidence="2" id="KW-0677">Repeat</keyword>
<evidence type="ECO:0000256" key="3">
    <source>
        <dbReference type="SAM" id="MobiDB-lite"/>
    </source>
</evidence>
<evidence type="ECO:0000259" key="4">
    <source>
        <dbReference type="PROSITE" id="PS51272"/>
    </source>
</evidence>
<name>A0AAE3DXV3_9FIRM</name>
<dbReference type="Pfam" id="PF18676">
    <property type="entry name" value="MBG_2"/>
    <property type="match status" value="5"/>
</dbReference>
<dbReference type="GO" id="GO:0030313">
    <property type="term" value="C:cell envelope"/>
    <property type="evidence" value="ECO:0007669"/>
    <property type="project" value="UniProtKB-SubCell"/>
</dbReference>
<organism evidence="5 6">
    <name type="scientific">Hominilimicola fabiformis</name>
    <dbReference type="NCBI Taxonomy" id="2885356"/>
    <lineage>
        <taxon>Bacteria</taxon>
        <taxon>Bacillati</taxon>
        <taxon>Bacillota</taxon>
        <taxon>Clostridia</taxon>
        <taxon>Eubacteriales</taxon>
        <taxon>Oscillospiraceae</taxon>
        <taxon>Hominilimicola</taxon>
    </lineage>
</organism>
<dbReference type="PROSITE" id="PS51272">
    <property type="entry name" value="SLH"/>
    <property type="match status" value="2"/>
</dbReference>
<feature type="compositionally biased region" description="Polar residues" evidence="3">
    <location>
        <begin position="3245"/>
        <end position="3257"/>
    </location>
</feature>
<evidence type="ECO:0000256" key="2">
    <source>
        <dbReference type="ARBA" id="ARBA00022737"/>
    </source>
</evidence>
<reference evidence="5 6" key="1">
    <citation type="submission" date="2021-10" db="EMBL/GenBank/DDBJ databases">
        <title>Anaerobic single-cell dispensing facilitates the cultivation of human gut bacteria.</title>
        <authorList>
            <person name="Afrizal A."/>
        </authorList>
    </citation>
    <scope>NUCLEOTIDE SEQUENCE [LARGE SCALE GENOMIC DNA]</scope>
    <source>
        <strain evidence="5 6">CLA-AA-H232</strain>
    </source>
</reference>
<evidence type="ECO:0000313" key="6">
    <source>
        <dbReference type="Proteomes" id="UP001198242"/>
    </source>
</evidence>